<protein>
    <submittedName>
        <fullName evidence="2">Phosphodiesterase</fullName>
    </submittedName>
</protein>
<dbReference type="PANTHER" id="PTHR10151">
    <property type="entry name" value="ECTONUCLEOTIDE PYROPHOSPHATASE/PHOSPHODIESTERASE"/>
    <property type="match status" value="1"/>
</dbReference>
<name>A0A4R5W1N4_9BURK</name>
<keyword evidence="3" id="KW-1185">Reference proteome</keyword>
<dbReference type="EMBL" id="SMYL01000004">
    <property type="protein sequence ID" value="TDK66045.1"/>
    <property type="molecule type" value="Genomic_DNA"/>
</dbReference>
<comment type="caution">
    <text evidence="2">The sequence shown here is derived from an EMBL/GenBank/DDBJ whole genome shotgun (WGS) entry which is preliminary data.</text>
</comment>
<dbReference type="GO" id="GO:0005773">
    <property type="term" value="C:vacuole"/>
    <property type="evidence" value="ECO:0007669"/>
    <property type="project" value="TreeGrafter"/>
</dbReference>
<dbReference type="Pfam" id="PF01663">
    <property type="entry name" value="Phosphodiest"/>
    <property type="match status" value="1"/>
</dbReference>
<dbReference type="AlphaFoldDB" id="A0A4R5W1N4"/>
<feature type="signal peptide" evidence="1">
    <location>
        <begin position="1"/>
        <end position="19"/>
    </location>
</feature>
<dbReference type="InterPro" id="IPR002591">
    <property type="entry name" value="Phosphodiest/P_Trfase"/>
</dbReference>
<proteinExistence type="predicted"/>
<dbReference type="Gene3D" id="3.40.720.10">
    <property type="entry name" value="Alkaline Phosphatase, subunit A"/>
    <property type="match status" value="2"/>
</dbReference>
<keyword evidence="1" id="KW-0732">Signal</keyword>
<accession>A0A4R5W1N4</accession>
<feature type="chain" id="PRO_5020942863" evidence="1">
    <location>
        <begin position="20"/>
        <end position="719"/>
    </location>
</feature>
<dbReference type="InterPro" id="IPR017850">
    <property type="entry name" value="Alkaline_phosphatase_core_sf"/>
</dbReference>
<sequence>MKSMITLVAALSGSVLLSACGSSSNTAPVVPSTPAAAAVRTIVMVWDGMRPDAINQTDTPNLYALRQSGANFSDNHSTYPTFTMMNGSSFATGSFPKTSGFYGNTFWTPPQGSGNTIPAGAGANGAAQDYVDPVFTEDYQVLSTLNTYYGGQLLLVKSLFATAQSAGLVTATIGKSGAAYIQDLAQGGYFLDENTAAPYSLVTDLQTNGYALPTNVVHGYSGANTVTLSSTNGNPTGRAGYIQFNTAAYDPNGVITIPARDASDTTQGAPEDAANKYMMSVFTSYILPVKKPMLSLIWFRTPDNVEHGYGPGSANMKAGLHSQDQRLGELITALRANGLDSTTNIIVVSDHGHSSVSGPLSLYPLRNITASTTVPNGPLVNGSTSGTNTAAIGAVATSGGYSFSGDVRSADLLTFRGFKAFDGSKCATDSMYGLNAAGVPTVPVKIDTTGALCGTAGTKYQAISSTLATPVASFPVPAPGSLPTNGIVVAANGGSDYFYVPGHDATTVQNLVKFLQQREEYGAIFVDSRYGSIPGTLQMAQVNLENTTRQNNGQPDVVVSFNWDSTVSIQGYPGIEFESFGAGQHGMHGSFGVTDVHNTLIANGPSFVAGTISNPSGNVDVAPTVAYLLGLSMPQADGRILNEALVTPASKSAATVVPSVVTPTAAATGLRFELPTDPTGATADSALTVGSYTINLNVKDLTIDGKTYRYFDSAKAVRQ</sequence>
<evidence type="ECO:0000256" key="1">
    <source>
        <dbReference type="SAM" id="SignalP"/>
    </source>
</evidence>
<organism evidence="2 3">
    <name type="scientific">Sapientia aquatica</name>
    <dbReference type="NCBI Taxonomy" id="1549640"/>
    <lineage>
        <taxon>Bacteria</taxon>
        <taxon>Pseudomonadati</taxon>
        <taxon>Pseudomonadota</taxon>
        <taxon>Betaproteobacteria</taxon>
        <taxon>Burkholderiales</taxon>
        <taxon>Oxalobacteraceae</taxon>
        <taxon>Sapientia</taxon>
    </lineage>
</organism>
<evidence type="ECO:0000313" key="2">
    <source>
        <dbReference type="EMBL" id="TDK66045.1"/>
    </source>
</evidence>
<dbReference type="SUPFAM" id="SSF53649">
    <property type="entry name" value="Alkaline phosphatase-like"/>
    <property type="match status" value="2"/>
</dbReference>
<dbReference type="OrthoDB" id="9779418at2"/>
<evidence type="ECO:0000313" key="3">
    <source>
        <dbReference type="Proteomes" id="UP000294829"/>
    </source>
</evidence>
<dbReference type="GO" id="GO:0016787">
    <property type="term" value="F:hydrolase activity"/>
    <property type="evidence" value="ECO:0007669"/>
    <property type="project" value="UniProtKB-ARBA"/>
</dbReference>
<gene>
    <name evidence="2" type="ORF">E2I14_10665</name>
</gene>
<dbReference type="PROSITE" id="PS51257">
    <property type="entry name" value="PROKAR_LIPOPROTEIN"/>
    <property type="match status" value="1"/>
</dbReference>
<dbReference type="PANTHER" id="PTHR10151:SF120">
    <property type="entry name" value="BIS(5'-ADENOSYL)-TRIPHOSPHATASE"/>
    <property type="match status" value="1"/>
</dbReference>
<dbReference type="Proteomes" id="UP000294829">
    <property type="component" value="Unassembled WGS sequence"/>
</dbReference>
<reference evidence="2 3" key="1">
    <citation type="submission" date="2019-03" db="EMBL/GenBank/DDBJ databases">
        <title>Sapientia aquatica gen. nov., sp. nov., isolated from a crater lake.</title>
        <authorList>
            <person name="Felfoldi T."/>
            <person name="Szabo A."/>
            <person name="Toth E."/>
            <person name="Schumann P."/>
            <person name="Keki Z."/>
            <person name="Marialigeti K."/>
            <person name="Mathe I."/>
        </authorList>
    </citation>
    <scope>NUCLEOTIDE SEQUENCE [LARGE SCALE GENOMIC DNA]</scope>
    <source>
        <strain evidence="2 3">SA-152</strain>
    </source>
</reference>